<feature type="compositionally biased region" description="Low complexity" evidence="2">
    <location>
        <begin position="430"/>
        <end position="441"/>
    </location>
</feature>
<evidence type="ECO:0000313" key="3">
    <source>
        <dbReference type="EMBL" id="PLW26253.1"/>
    </source>
</evidence>
<proteinExistence type="predicted"/>
<evidence type="ECO:0000256" key="2">
    <source>
        <dbReference type="SAM" id="MobiDB-lite"/>
    </source>
</evidence>
<feature type="compositionally biased region" description="Polar residues" evidence="2">
    <location>
        <begin position="121"/>
        <end position="134"/>
    </location>
</feature>
<feature type="compositionally biased region" description="Polar residues" evidence="2">
    <location>
        <begin position="150"/>
        <end position="166"/>
    </location>
</feature>
<dbReference type="Proteomes" id="UP000235388">
    <property type="component" value="Unassembled WGS sequence"/>
</dbReference>
<dbReference type="InterPro" id="IPR021109">
    <property type="entry name" value="Peptidase_aspartic_dom_sf"/>
</dbReference>
<name>A0A2N5TL81_9BASI</name>
<dbReference type="CDD" id="cd00303">
    <property type="entry name" value="retropepsin_like"/>
    <property type="match status" value="1"/>
</dbReference>
<feature type="region of interest" description="Disordered" evidence="2">
    <location>
        <begin position="52"/>
        <end position="98"/>
    </location>
</feature>
<dbReference type="OrthoDB" id="1750432at2759"/>
<dbReference type="GO" id="GO:0006508">
    <property type="term" value="P:proteolysis"/>
    <property type="evidence" value="ECO:0007669"/>
    <property type="project" value="InterPro"/>
</dbReference>
<evidence type="ECO:0000256" key="1">
    <source>
        <dbReference type="ARBA" id="ARBA00022750"/>
    </source>
</evidence>
<dbReference type="AlphaFoldDB" id="A0A2N5TL81"/>
<feature type="region of interest" description="Disordered" evidence="2">
    <location>
        <begin position="112"/>
        <end position="166"/>
    </location>
</feature>
<reference evidence="3 4" key="1">
    <citation type="submission" date="2017-11" db="EMBL/GenBank/DDBJ databases">
        <title>De novo assembly and phasing of dikaryotic genomes from two isolates of Puccinia coronata f. sp. avenae, the causal agent of oat crown rust.</title>
        <authorList>
            <person name="Miller M.E."/>
            <person name="Zhang Y."/>
            <person name="Omidvar V."/>
            <person name="Sperschneider J."/>
            <person name="Schwessinger B."/>
            <person name="Raley C."/>
            <person name="Palmer J.M."/>
            <person name="Garnica D."/>
            <person name="Upadhyaya N."/>
            <person name="Rathjen J."/>
            <person name="Taylor J.M."/>
            <person name="Park R.F."/>
            <person name="Dodds P.N."/>
            <person name="Hirsch C.D."/>
            <person name="Kianian S.F."/>
            <person name="Figueroa M."/>
        </authorList>
    </citation>
    <scope>NUCLEOTIDE SEQUENCE [LARGE SCALE GENOMIC DNA]</scope>
    <source>
        <strain evidence="3">12NC29</strain>
    </source>
</reference>
<comment type="caution">
    <text evidence="3">The sequence shown here is derived from an EMBL/GenBank/DDBJ whole genome shotgun (WGS) entry which is preliminary data.</text>
</comment>
<accession>A0A2N5TL81</accession>
<feature type="compositionally biased region" description="Low complexity" evidence="2">
    <location>
        <begin position="473"/>
        <end position="486"/>
    </location>
</feature>
<feature type="region of interest" description="Disordered" evidence="2">
    <location>
        <begin position="471"/>
        <end position="503"/>
    </location>
</feature>
<keyword evidence="1" id="KW-0378">Hydrolase</keyword>
<dbReference type="EMBL" id="PGCJ01000555">
    <property type="protein sequence ID" value="PLW26253.1"/>
    <property type="molecule type" value="Genomic_DNA"/>
</dbReference>
<protein>
    <submittedName>
        <fullName evidence="3">Uncharacterized protein</fullName>
    </submittedName>
</protein>
<feature type="region of interest" description="Disordered" evidence="2">
    <location>
        <begin position="426"/>
        <end position="445"/>
    </location>
</feature>
<dbReference type="STRING" id="200324.A0A2N5TL81"/>
<sequence>MTTCRNAQLTDVPFVDNPKSIIRAANAAKRCAAASASRAALRARVQLGRKLNRLSRLPPLPTLPTRSPTSPSPSNPPKPLAPLMANPSTSNTAPGEPSMLAADATLQRLLEWHPPPLTGPRWSNQASDAPSRNQLVPPGPENHSAPPGPKNQSAPSSNGQTQGTQVSHEVEFMRMLLESQHHSLIQAHNNCMAAAERMARIEQATAKRIARLEDAILFPSVRPEAAPNCTNSTPPPPSDRVDLQKFCFAEGPIYSGLFQAVEPFLKWLSAVQLFSATKAVMQDTNKIRIVCGLIREINTLAFYSNSINTFVQLAWSEFKRSLLDFALPTLWRTKLRHQIHKLAMGDTETFLLYSTRAQTLQSMVNFDDHLFLDFALAEFVVSGLPNKLKAHAKNFKLLETTPFVYGVFKSKLQRYYDYLPRRATGRACQTTPATPSSTPTANRPFGVSTPSLTCKVVVITAKPPAAVHLEHAQTPPTEPTSTSQQSGKPAQAPAGRSSAVAGVAEEQLSPDLDAASVAAFAAINKELRLTKAEEYVKPPRIVILLQCGDCSLRGLVDTGSEINLISNAAVQRLPLKTHPLQPPMSISLELDKKAPKPLVLSKFVLATLADPISTLKFPDVHLKVGPIVGDYDMILGTPFLFRFDLSVSISSQSLLCNESTRAIFDYRCTQPSATVRKPNCKTPKDPNDLTKIANKVLAEFADLFPSDIPVVSLDTKSMGHSLKSAFPGKIQDAASKTCHKIVLTGPGAVINKRQYPYPQNILQPGERCLTSTSRRDIYKTQPASTRPPA</sequence>
<gene>
    <name evidence="3" type="ORF">PCANC_26628</name>
</gene>
<dbReference type="Gene3D" id="2.40.70.10">
    <property type="entry name" value="Acid Proteases"/>
    <property type="match status" value="1"/>
</dbReference>
<dbReference type="PROSITE" id="PS00141">
    <property type="entry name" value="ASP_PROTEASE"/>
    <property type="match status" value="1"/>
</dbReference>
<organism evidence="3 4">
    <name type="scientific">Puccinia coronata f. sp. avenae</name>
    <dbReference type="NCBI Taxonomy" id="200324"/>
    <lineage>
        <taxon>Eukaryota</taxon>
        <taxon>Fungi</taxon>
        <taxon>Dikarya</taxon>
        <taxon>Basidiomycota</taxon>
        <taxon>Pucciniomycotina</taxon>
        <taxon>Pucciniomycetes</taxon>
        <taxon>Pucciniales</taxon>
        <taxon>Pucciniaceae</taxon>
        <taxon>Puccinia</taxon>
    </lineage>
</organism>
<dbReference type="GO" id="GO:0004190">
    <property type="term" value="F:aspartic-type endopeptidase activity"/>
    <property type="evidence" value="ECO:0007669"/>
    <property type="project" value="UniProtKB-KW"/>
</dbReference>
<feature type="compositionally biased region" description="Pro residues" evidence="2">
    <location>
        <begin position="70"/>
        <end position="80"/>
    </location>
</feature>
<keyword evidence="4" id="KW-1185">Reference proteome</keyword>
<keyword evidence="1" id="KW-0064">Aspartyl protease</keyword>
<dbReference type="InterPro" id="IPR001969">
    <property type="entry name" value="Aspartic_peptidase_AS"/>
</dbReference>
<evidence type="ECO:0000313" key="4">
    <source>
        <dbReference type="Proteomes" id="UP000235388"/>
    </source>
</evidence>
<keyword evidence="1" id="KW-0645">Protease</keyword>